<dbReference type="PRINTS" id="PR00081">
    <property type="entry name" value="GDHRDH"/>
</dbReference>
<dbReference type="Pfam" id="PF13561">
    <property type="entry name" value="adh_short_C2"/>
    <property type="match status" value="1"/>
</dbReference>
<dbReference type="PANTHER" id="PTHR42879:SF2">
    <property type="entry name" value="3-OXOACYL-[ACYL-CARRIER-PROTEIN] REDUCTASE FABG"/>
    <property type="match status" value="1"/>
</dbReference>
<gene>
    <name evidence="7" type="primary">fabG_6</name>
    <name evidence="7" type="ORF">BN1232_05908</name>
</gene>
<dbReference type="STRING" id="141349.BN1232_05908"/>
<dbReference type="GO" id="GO:0004316">
    <property type="term" value="F:3-oxoacyl-[acyl-carrier-protein] reductase (NADPH) activity"/>
    <property type="evidence" value="ECO:0007669"/>
    <property type="project" value="UniProtKB-EC"/>
</dbReference>
<comment type="subcellular location">
    <subcellularLocation>
        <location evidence="1">Secreted</location>
        <location evidence="1">Cell wall</location>
    </subcellularLocation>
</comment>
<evidence type="ECO:0000256" key="3">
    <source>
        <dbReference type="ARBA" id="ARBA00022512"/>
    </source>
</evidence>
<dbReference type="InterPro" id="IPR036291">
    <property type="entry name" value="NAD(P)-bd_dom_sf"/>
</dbReference>
<organism evidence="7 8">
    <name type="scientific">Mycobacterium lentiflavum</name>
    <dbReference type="NCBI Taxonomy" id="141349"/>
    <lineage>
        <taxon>Bacteria</taxon>
        <taxon>Bacillati</taxon>
        <taxon>Actinomycetota</taxon>
        <taxon>Actinomycetes</taxon>
        <taxon>Mycobacteriales</taxon>
        <taxon>Mycobacteriaceae</taxon>
        <taxon>Mycobacterium</taxon>
        <taxon>Mycobacterium simiae complex</taxon>
    </lineage>
</organism>
<reference evidence="7 8" key="1">
    <citation type="submission" date="2015-03" db="EMBL/GenBank/DDBJ databases">
        <authorList>
            <person name="Urmite Genomes"/>
        </authorList>
    </citation>
    <scope>NUCLEOTIDE SEQUENCE [LARGE SCALE GENOMIC DNA]</scope>
    <source>
        <strain evidence="7 8">CSUR P1491</strain>
    </source>
</reference>
<dbReference type="NCBIfam" id="NF005559">
    <property type="entry name" value="PRK07231.1"/>
    <property type="match status" value="1"/>
</dbReference>
<dbReference type="InterPro" id="IPR002347">
    <property type="entry name" value="SDR_fam"/>
</dbReference>
<dbReference type="PRINTS" id="PR00080">
    <property type="entry name" value="SDRFAMILY"/>
</dbReference>
<dbReference type="AlphaFoldDB" id="A0A0E3WE60"/>
<keyword evidence="3" id="KW-0964">Secreted</keyword>
<dbReference type="InterPro" id="IPR020904">
    <property type="entry name" value="Sc_DH/Rdtase_CS"/>
</dbReference>
<evidence type="ECO:0000256" key="2">
    <source>
        <dbReference type="ARBA" id="ARBA00006484"/>
    </source>
</evidence>
<evidence type="ECO:0000313" key="7">
    <source>
        <dbReference type="EMBL" id="CQD23880.1"/>
    </source>
</evidence>
<evidence type="ECO:0000256" key="4">
    <source>
        <dbReference type="ARBA" id="ARBA00023002"/>
    </source>
</evidence>
<dbReference type="GO" id="GO:0032787">
    <property type="term" value="P:monocarboxylic acid metabolic process"/>
    <property type="evidence" value="ECO:0007669"/>
    <property type="project" value="UniProtKB-ARBA"/>
</dbReference>
<dbReference type="FunFam" id="3.40.50.720:FF:000084">
    <property type="entry name" value="Short-chain dehydrogenase reductase"/>
    <property type="match status" value="1"/>
</dbReference>
<evidence type="ECO:0000256" key="5">
    <source>
        <dbReference type="ARBA" id="ARBA00040781"/>
    </source>
</evidence>
<dbReference type="InterPro" id="IPR050259">
    <property type="entry name" value="SDR"/>
</dbReference>
<evidence type="ECO:0000256" key="6">
    <source>
        <dbReference type="ARBA" id="ARBA00047400"/>
    </source>
</evidence>
<dbReference type="Gene3D" id="3.40.50.720">
    <property type="entry name" value="NAD(P)-binding Rossmann-like Domain"/>
    <property type="match status" value="1"/>
</dbReference>
<proteinExistence type="inferred from homology"/>
<keyword evidence="3" id="KW-0134">Cell wall</keyword>
<keyword evidence="4" id="KW-0560">Oxidoreductase</keyword>
<dbReference type="PROSITE" id="PS00061">
    <property type="entry name" value="ADH_SHORT"/>
    <property type="match status" value="1"/>
</dbReference>
<accession>A0A0E3WE60</accession>
<dbReference type="PANTHER" id="PTHR42879">
    <property type="entry name" value="3-OXOACYL-(ACYL-CARRIER-PROTEIN) REDUCTASE"/>
    <property type="match status" value="1"/>
</dbReference>
<comment type="catalytic activity">
    <reaction evidence="6">
        <text>a (3R)-hydroxyacyl-[ACP] + NADP(+) = a 3-oxoacyl-[ACP] + NADPH + H(+)</text>
        <dbReference type="Rhea" id="RHEA:17397"/>
        <dbReference type="Rhea" id="RHEA-COMP:9916"/>
        <dbReference type="Rhea" id="RHEA-COMP:9945"/>
        <dbReference type="ChEBI" id="CHEBI:15378"/>
        <dbReference type="ChEBI" id="CHEBI:57783"/>
        <dbReference type="ChEBI" id="CHEBI:58349"/>
        <dbReference type="ChEBI" id="CHEBI:78776"/>
        <dbReference type="ChEBI" id="CHEBI:78827"/>
        <dbReference type="EC" id="1.1.1.100"/>
    </reaction>
    <physiologicalReaction direction="right-to-left" evidence="6">
        <dbReference type="Rhea" id="RHEA:17399"/>
    </physiologicalReaction>
</comment>
<dbReference type="SUPFAM" id="SSF51735">
    <property type="entry name" value="NAD(P)-binding Rossmann-fold domains"/>
    <property type="match status" value="1"/>
</dbReference>
<dbReference type="RefSeq" id="WP_175364695.1">
    <property type="nucleotide sequence ID" value="NZ_CTEE01000002.1"/>
</dbReference>
<name>A0A0E3WE60_MYCLN</name>
<protein>
    <recommendedName>
        <fullName evidence="5">3-oxoacyl-[acyl-carrier-protein] reductase MabA</fullName>
    </recommendedName>
</protein>
<dbReference type="EMBL" id="CTEE01000002">
    <property type="protein sequence ID" value="CQD23880.1"/>
    <property type="molecule type" value="Genomic_DNA"/>
</dbReference>
<comment type="similarity">
    <text evidence="2">Belongs to the short-chain dehydrogenases/reductases (SDR) family.</text>
</comment>
<sequence>MAVEIDLAGRSAIVTGAGSGIGREVATLLARAGAKVAAADVNEAAAKETAAIIEQAGGTAITVTVDVRDPQQARDGVAATVEQFGGLDILVNNAAAWSVDLFKNLTYEQYQLDVGVTLIGTMVMTKAAYDHMREQKSGTVVNLISDAGRIGEPFLVSYSAAKGGVVGFTKAFAKEAGRYGIRCNAVSPGTTKTPGASALIDKWGGEENLVKAYPLGRLGEPIDQANAILFFCSDLSSWITGQILSVSGGYSMVD</sequence>
<dbReference type="CDD" id="cd05233">
    <property type="entry name" value="SDR_c"/>
    <property type="match status" value="1"/>
</dbReference>
<evidence type="ECO:0000313" key="8">
    <source>
        <dbReference type="Proteomes" id="UP000199251"/>
    </source>
</evidence>
<evidence type="ECO:0000256" key="1">
    <source>
        <dbReference type="ARBA" id="ARBA00004191"/>
    </source>
</evidence>
<dbReference type="Proteomes" id="UP000199251">
    <property type="component" value="Unassembled WGS sequence"/>
</dbReference>